<keyword evidence="5" id="KW-0997">Cell inner membrane</keyword>
<feature type="transmembrane region" description="Helical" evidence="5">
    <location>
        <begin position="89"/>
        <end position="108"/>
    </location>
</feature>
<keyword evidence="4 5" id="KW-0472">Membrane</keyword>
<comment type="function">
    <text evidence="5">Plays a role in cell envelope biogenesis, maintenance of cell envelope integrity and membrane homeostasis.</text>
</comment>
<accession>A0ABU0YJH9</accession>
<keyword evidence="3 5" id="KW-1133">Transmembrane helix</keyword>
<dbReference type="EMBL" id="JAUYVI010000003">
    <property type="protein sequence ID" value="MDQ7247876.1"/>
    <property type="molecule type" value="Genomic_DNA"/>
</dbReference>
<keyword evidence="2 5" id="KW-0812">Transmembrane</keyword>
<comment type="subcellular location">
    <subcellularLocation>
        <location evidence="5">Cell inner membrane</location>
        <topology evidence="5">Multi-pass membrane protein</topology>
    </subcellularLocation>
</comment>
<dbReference type="Proteomes" id="UP001230156">
    <property type="component" value="Unassembled WGS sequence"/>
</dbReference>
<evidence type="ECO:0000256" key="2">
    <source>
        <dbReference type="ARBA" id="ARBA00022692"/>
    </source>
</evidence>
<dbReference type="PANTHER" id="PTHR36917">
    <property type="entry name" value="INTRACELLULAR SEPTATION PROTEIN A-RELATED"/>
    <property type="match status" value="1"/>
</dbReference>
<evidence type="ECO:0000256" key="5">
    <source>
        <dbReference type="HAMAP-Rule" id="MF_00189"/>
    </source>
</evidence>
<dbReference type="PANTHER" id="PTHR36917:SF1">
    <property type="entry name" value="INNER MEMBRANE-SPANNING PROTEIN YCIB"/>
    <property type="match status" value="1"/>
</dbReference>
<evidence type="ECO:0000313" key="7">
    <source>
        <dbReference type="Proteomes" id="UP001230156"/>
    </source>
</evidence>
<organism evidence="6 7">
    <name type="scientific">Dongia sedimenti</name>
    <dbReference type="NCBI Taxonomy" id="3064282"/>
    <lineage>
        <taxon>Bacteria</taxon>
        <taxon>Pseudomonadati</taxon>
        <taxon>Pseudomonadota</taxon>
        <taxon>Alphaproteobacteria</taxon>
        <taxon>Rhodospirillales</taxon>
        <taxon>Dongiaceae</taxon>
        <taxon>Dongia</taxon>
    </lineage>
</organism>
<evidence type="ECO:0000256" key="1">
    <source>
        <dbReference type="ARBA" id="ARBA00022475"/>
    </source>
</evidence>
<feature type="transmembrane region" description="Helical" evidence="5">
    <location>
        <begin position="153"/>
        <end position="171"/>
    </location>
</feature>
<dbReference type="NCBIfam" id="TIGR00997">
    <property type="entry name" value="ispZ"/>
    <property type="match status" value="1"/>
</dbReference>
<dbReference type="InterPro" id="IPR006008">
    <property type="entry name" value="YciB"/>
</dbReference>
<dbReference type="RefSeq" id="WP_379955317.1">
    <property type="nucleotide sequence ID" value="NZ_JAUYVI010000003.1"/>
</dbReference>
<name>A0ABU0YJH9_9PROT</name>
<evidence type="ECO:0000256" key="4">
    <source>
        <dbReference type="ARBA" id="ARBA00023136"/>
    </source>
</evidence>
<evidence type="ECO:0000313" key="6">
    <source>
        <dbReference type="EMBL" id="MDQ7247876.1"/>
    </source>
</evidence>
<evidence type="ECO:0000256" key="3">
    <source>
        <dbReference type="ARBA" id="ARBA00022989"/>
    </source>
</evidence>
<dbReference type="HAMAP" id="MF_00189">
    <property type="entry name" value="YciB"/>
    <property type="match status" value="1"/>
</dbReference>
<keyword evidence="7" id="KW-1185">Reference proteome</keyword>
<sequence>MSESQRRGWLRPTVEYGPVVLFFIILKIWGLMPATAALIVASVLAVGFGYIRERRLAWAPLVTTAIVVVFGGLTLIFKDETFIKMKPTVVYTLFAVSLWVGLLLRKPLLERLIGGGLKMDHAGWRKLEGRYATFCAVMAILNEIVWRTQSTDIWGDFKLGSIFLTFLFMATQLPMMRRHMLPDPPPDAEAKGAAHE</sequence>
<comment type="caution">
    <text evidence="6">The sequence shown here is derived from an EMBL/GenBank/DDBJ whole genome shotgun (WGS) entry which is preliminary data.</text>
</comment>
<dbReference type="Pfam" id="PF04279">
    <property type="entry name" value="IspA"/>
    <property type="match status" value="1"/>
</dbReference>
<comment type="similarity">
    <text evidence="5">Belongs to the YciB family.</text>
</comment>
<reference evidence="7" key="1">
    <citation type="submission" date="2023-08" db="EMBL/GenBank/DDBJ databases">
        <title>Rhodospirillaceae gen. nov., a novel taxon isolated from the Yangtze River Yuezi River estuary sludge.</title>
        <authorList>
            <person name="Ruan L."/>
        </authorList>
    </citation>
    <scope>NUCLEOTIDE SEQUENCE [LARGE SCALE GENOMIC DNA]</scope>
    <source>
        <strain evidence="7">R-7</strain>
    </source>
</reference>
<keyword evidence="1 5" id="KW-1003">Cell membrane</keyword>
<protein>
    <recommendedName>
        <fullName evidence="5">Inner membrane-spanning protein YciB</fullName>
    </recommendedName>
</protein>
<proteinExistence type="inferred from homology"/>
<feature type="transmembrane region" description="Helical" evidence="5">
    <location>
        <begin position="56"/>
        <end position="77"/>
    </location>
</feature>
<feature type="transmembrane region" description="Helical" evidence="5">
    <location>
        <begin position="129"/>
        <end position="147"/>
    </location>
</feature>
<gene>
    <name evidence="6" type="primary">ispZ</name>
    <name evidence="5" type="synonym">yciB</name>
    <name evidence="6" type="ORF">Q8A70_09370</name>
</gene>
<feature type="transmembrane region" description="Helical" evidence="5">
    <location>
        <begin position="20"/>
        <end position="44"/>
    </location>
</feature>